<evidence type="ECO:0000313" key="1">
    <source>
        <dbReference type="EMBL" id="ASN70317.1"/>
    </source>
</evidence>
<organism evidence="1">
    <name type="scientific">uncultured Caudovirales phage</name>
    <dbReference type="NCBI Taxonomy" id="2100421"/>
    <lineage>
        <taxon>Viruses</taxon>
        <taxon>Duplodnaviria</taxon>
        <taxon>Heunggongvirae</taxon>
        <taxon>Uroviricota</taxon>
        <taxon>Caudoviricetes</taxon>
        <taxon>Peduoviridae</taxon>
        <taxon>Maltschvirus</taxon>
        <taxon>Maltschvirus maltsch</taxon>
    </lineage>
</organism>
<dbReference type="EMBL" id="MF417904">
    <property type="protein sequence ID" value="ASN70317.1"/>
    <property type="molecule type" value="Genomic_DNA"/>
</dbReference>
<sequence length="84" mass="10122">MPKLKLSDFDQKKLIARVTIRKRMEFKRVNTKEIARRLNRPESTIKYRWQHPETFRLEDLWTLVSALGLSDQEILQIVRGKEQV</sequence>
<accession>A0A2H4JAH0</accession>
<gene>
    <name evidence="1" type="ORF">10S9_63</name>
</gene>
<dbReference type="SUPFAM" id="SSF47413">
    <property type="entry name" value="lambda repressor-like DNA-binding domains"/>
    <property type="match status" value="1"/>
</dbReference>
<dbReference type="InterPro" id="IPR010982">
    <property type="entry name" value="Lambda_DNA-bd_dom_sf"/>
</dbReference>
<dbReference type="GO" id="GO:0003677">
    <property type="term" value="F:DNA binding"/>
    <property type="evidence" value="ECO:0007669"/>
    <property type="project" value="InterPro"/>
</dbReference>
<proteinExistence type="predicted"/>
<reference evidence="1" key="1">
    <citation type="submission" date="2017-06" db="EMBL/GenBank/DDBJ databases">
        <title>Novel phages from South African skin metaviromes.</title>
        <authorList>
            <person name="van Zyl L.J."/>
            <person name="Abrahams Y."/>
            <person name="Stander E.A."/>
            <person name="Kirby B.M."/>
            <person name="Clavaud C."/>
            <person name="Farcet C."/>
            <person name="Breton L."/>
            <person name="Trindade M.I."/>
        </authorList>
    </citation>
    <scope>NUCLEOTIDE SEQUENCE</scope>
</reference>
<name>A0A2H4JAH0_9CAUD</name>
<protein>
    <submittedName>
        <fullName evidence="1">Uncharacterized protein</fullName>
    </submittedName>
</protein>